<feature type="transmembrane region" description="Helical" evidence="9">
    <location>
        <begin position="294"/>
        <end position="316"/>
    </location>
</feature>
<feature type="transmembrane region" description="Helical" evidence="9">
    <location>
        <begin position="322"/>
        <end position="355"/>
    </location>
</feature>
<feature type="region of interest" description="Disordered" evidence="8">
    <location>
        <begin position="1"/>
        <end position="21"/>
    </location>
</feature>
<proteinExistence type="predicted"/>
<keyword evidence="2" id="KW-1003">Cell membrane</keyword>
<evidence type="ECO:0000256" key="3">
    <source>
        <dbReference type="ARBA" id="ARBA00022676"/>
    </source>
</evidence>
<dbReference type="GO" id="GO:0005886">
    <property type="term" value="C:plasma membrane"/>
    <property type="evidence" value="ECO:0007669"/>
    <property type="project" value="UniProtKB-SubCell"/>
</dbReference>
<dbReference type="Pfam" id="PF13231">
    <property type="entry name" value="PMT_2"/>
    <property type="match status" value="1"/>
</dbReference>
<dbReference type="RefSeq" id="WP_183216947.1">
    <property type="nucleotide sequence ID" value="NZ_BMPW01000001.1"/>
</dbReference>
<feature type="region of interest" description="Disordered" evidence="8">
    <location>
        <begin position="364"/>
        <end position="398"/>
    </location>
</feature>
<protein>
    <submittedName>
        <fullName evidence="11">Mannosyltransferase</fullName>
        <ecNumber evidence="11">2.4.1.-</ecNumber>
    </submittedName>
</protein>
<evidence type="ECO:0000256" key="4">
    <source>
        <dbReference type="ARBA" id="ARBA00022679"/>
    </source>
</evidence>
<keyword evidence="4 11" id="KW-0808">Transferase</keyword>
<organism evidence="11 12">
    <name type="scientific">Actinoplanes campanulatus</name>
    <dbReference type="NCBI Taxonomy" id="113559"/>
    <lineage>
        <taxon>Bacteria</taxon>
        <taxon>Bacillati</taxon>
        <taxon>Actinomycetota</taxon>
        <taxon>Actinomycetes</taxon>
        <taxon>Micromonosporales</taxon>
        <taxon>Micromonosporaceae</taxon>
        <taxon>Actinoplanes</taxon>
    </lineage>
</organism>
<feature type="transmembrane region" description="Helical" evidence="9">
    <location>
        <begin position="261"/>
        <end position="282"/>
    </location>
</feature>
<name>A0A7W5ABS0_9ACTN</name>
<comment type="caution">
    <text evidence="11">The sequence shown here is derived from an EMBL/GenBank/DDBJ whole genome shotgun (WGS) entry which is preliminary data.</text>
</comment>
<dbReference type="GO" id="GO:0016763">
    <property type="term" value="F:pentosyltransferase activity"/>
    <property type="evidence" value="ECO:0007669"/>
    <property type="project" value="TreeGrafter"/>
</dbReference>
<dbReference type="InterPro" id="IPR050297">
    <property type="entry name" value="LipidA_mod_glycosyltrf_83"/>
</dbReference>
<gene>
    <name evidence="11" type="ORF">FHR83_001010</name>
</gene>
<dbReference type="PANTHER" id="PTHR33908">
    <property type="entry name" value="MANNOSYLTRANSFERASE YKCB-RELATED"/>
    <property type="match status" value="1"/>
</dbReference>
<dbReference type="GO" id="GO:0009103">
    <property type="term" value="P:lipopolysaccharide biosynthetic process"/>
    <property type="evidence" value="ECO:0007669"/>
    <property type="project" value="UniProtKB-ARBA"/>
</dbReference>
<evidence type="ECO:0000256" key="1">
    <source>
        <dbReference type="ARBA" id="ARBA00004651"/>
    </source>
</evidence>
<feature type="transmembrane region" description="Helical" evidence="9">
    <location>
        <begin position="29"/>
        <end position="49"/>
    </location>
</feature>
<comment type="subcellular location">
    <subcellularLocation>
        <location evidence="1">Cell membrane</location>
        <topology evidence="1">Multi-pass membrane protein</topology>
    </subcellularLocation>
</comment>
<evidence type="ECO:0000256" key="6">
    <source>
        <dbReference type="ARBA" id="ARBA00022989"/>
    </source>
</evidence>
<feature type="domain" description="Glycosyltransferase RgtA/B/C/D-like" evidence="10">
    <location>
        <begin position="90"/>
        <end position="235"/>
    </location>
</feature>
<feature type="compositionally biased region" description="Low complexity" evidence="8">
    <location>
        <begin position="380"/>
        <end position="391"/>
    </location>
</feature>
<keyword evidence="12" id="KW-1185">Reference proteome</keyword>
<feature type="transmembrane region" description="Helical" evidence="9">
    <location>
        <begin position="183"/>
        <end position="207"/>
    </location>
</feature>
<evidence type="ECO:0000256" key="9">
    <source>
        <dbReference type="SAM" id="Phobius"/>
    </source>
</evidence>
<feature type="compositionally biased region" description="Basic and acidic residues" evidence="8">
    <location>
        <begin position="1"/>
        <end position="11"/>
    </location>
</feature>
<evidence type="ECO:0000313" key="12">
    <source>
        <dbReference type="Proteomes" id="UP000590749"/>
    </source>
</evidence>
<dbReference type="AlphaFoldDB" id="A0A7W5ABS0"/>
<dbReference type="EC" id="2.4.1.-" evidence="11"/>
<dbReference type="PANTHER" id="PTHR33908:SF11">
    <property type="entry name" value="MEMBRANE PROTEIN"/>
    <property type="match status" value="1"/>
</dbReference>
<dbReference type="InterPro" id="IPR038731">
    <property type="entry name" value="RgtA/B/C-like"/>
</dbReference>
<keyword evidence="5 9" id="KW-0812">Transmembrane</keyword>
<evidence type="ECO:0000313" key="11">
    <source>
        <dbReference type="EMBL" id="MBB3093376.1"/>
    </source>
</evidence>
<dbReference type="Proteomes" id="UP000590749">
    <property type="component" value="Unassembled WGS sequence"/>
</dbReference>
<accession>A0A7W5ABS0</accession>
<evidence type="ECO:0000256" key="7">
    <source>
        <dbReference type="ARBA" id="ARBA00023136"/>
    </source>
</evidence>
<sequence length="398" mass="41747">MQAQAVHDDSPTRPLSGPHRRPARRAATLFWTWIPSLLPAAAMLTVGRIGLTGPAPGPREALTGGSPAALVEAGRAADAVLVPYRLLLHYWSQMAGDSVVALRAPSLLAMALAAGLTGELGRRLLTPGAGLCGGLLLVALPVTSRYAQQAGPHALALCAATTATLLLYLALDRPGALRWIGYGLAVAVAGLAHPATLLVLAGHTYTVVSRWRLSRQRSLFWWFPVTLLALVIPAPLVALGVRQHTALFLYRPGTPWEMLRAAPEAFFGAAGAGLLVAGLALAARWPDRALLRELTVLAVLPPVALLAASFLTGPLWDPRYVLFALPAVVLLAAAALRGLRLRAVVAVVLVAALGLPQQQALRQRLPSGTTSTASVPPPARLRSSMLPRSSPVASARTI</sequence>
<keyword evidence="7 9" id="KW-0472">Membrane</keyword>
<evidence type="ECO:0000256" key="2">
    <source>
        <dbReference type="ARBA" id="ARBA00022475"/>
    </source>
</evidence>
<feature type="transmembrane region" description="Helical" evidence="9">
    <location>
        <begin position="154"/>
        <end position="171"/>
    </location>
</feature>
<keyword evidence="3 11" id="KW-0328">Glycosyltransferase</keyword>
<keyword evidence="6 9" id="KW-1133">Transmembrane helix</keyword>
<feature type="transmembrane region" description="Helical" evidence="9">
    <location>
        <begin position="219"/>
        <end position="241"/>
    </location>
</feature>
<evidence type="ECO:0000256" key="5">
    <source>
        <dbReference type="ARBA" id="ARBA00022692"/>
    </source>
</evidence>
<reference evidence="11 12" key="1">
    <citation type="submission" date="2020-08" db="EMBL/GenBank/DDBJ databases">
        <title>Genomic Encyclopedia of Type Strains, Phase III (KMG-III): the genomes of soil and plant-associated and newly described type strains.</title>
        <authorList>
            <person name="Whitman W."/>
        </authorList>
    </citation>
    <scope>NUCLEOTIDE SEQUENCE [LARGE SCALE GENOMIC DNA]</scope>
    <source>
        <strain evidence="11 12">CECT 3287</strain>
    </source>
</reference>
<feature type="transmembrane region" description="Helical" evidence="9">
    <location>
        <begin position="124"/>
        <end position="142"/>
    </location>
</feature>
<evidence type="ECO:0000256" key="8">
    <source>
        <dbReference type="SAM" id="MobiDB-lite"/>
    </source>
</evidence>
<dbReference type="EMBL" id="JACHXF010000001">
    <property type="protein sequence ID" value="MBB3093376.1"/>
    <property type="molecule type" value="Genomic_DNA"/>
</dbReference>
<evidence type="ECO:0000259" key="10">
    <source>
        <dbReference type="Pfam" id="PF13231"/>
    </source>
</evidence>